<reference evidence="8" key="1">
    <citation type="submission" date="2022-12" db="EMBL/GenBank/DDBJ databases">
        <authorList>
            <person name="Brejova B."/>
        </authorList>
    </citation>
    <scope>NUCLEOTIDE SEQUENCE</scope>
</reference>
<dbReference type="SUPFAM" id="SSF48371">
    <property type="entry name" value="ARM repeat"/>
    <property type="match status" value="1"/>
</dbReference>
<dbReference type="Proteomes" id="UP001152885">
    <property type="component" value="Unassembled WGS sequence"/>
</dbReference>
<dbReference type="InterPro" id="IPR011989">
    <property type="entry name" value="ARM-like"/>
</dbReference>
<dbReference type="InterPro" id="IPR051374">
    <property type="entry name" value="Ataxin-10/CTR86_families"/>
</dbReference>
<dbReference type="Gene3D" id="1.25.10.10">
    <property type="entry name" value="Leucine-rich Repeat Variant"/>
    <property type="match status" value="1"/>
</dbReference>
<dbReference type="PANTHER" id="PTHR13255:SF0">
    <property type="entry name" value="ATAXIN-10"/>
    <property type="match status" value="1"/>
</dbReference>
<keyword evidence="3" id="KW-0131">Cell cycle</keyword>
<comment type="similarity">
    <text evidence="1">Belongs to the ataxin-10 family.</text>
</comment>
<evidence type="ECO:0000313" key="8">
    <source>
        <dbReference type="EMBL" id="CAI5759926.1"/>
    </source>
</evidence>
<accession>A0A9W4U1W9</accession>
<evidence type="ECO:0000256" key="2">
    <source>
        <dbReference type="ARBA" id="ARBA00022618"/>
    </source>
</evidence>
<evidence type="ECO:0000256" key="3">
    <source>
        <dbReference type="ARBA" id="ARBA00023306"/>
    </source>
</evidence>
<dbReference type="PANTHER" id="PTHR13255">
    <property type="entry name" value="ATAXIN-10"/>
    <property type="match status" value="1"/>
</dbReference>
<evidence type="ECO:0000256" key="4">
    <source>
        <dbReference type="ARBA" id="ARBA00044746"/>
    </source>
</evidence>
<dbReference type="GO" id="GO:0051301">
    <property type="term" value="P:cell division"/>
    <property type="evidence" value="ECO:0007669"/>
    <property type="project" value="UniProtKB-KW"/>
</dbReference>
<dbReference type="InterPro" id="IPR016024">
    <property type="entry name" value="ARM-type_fold"/>
</dbReference>
<evidence type="ECO:0000256" key="1">
    <source>
        <dbReference type="ARBA" id="ARBA00008384"/>
    </source>
</evidence>
<organism evidence="8 9">
    <name type="scientific">Candida verbasci</name>
    <dbReference type="NCBI Taxonomy" id="1227364"/>
    <lineage>
        <taxon>Eukaryota</taxon>
        <taxon>Fungi</taxon>
        <taxon>Dikarya</taxon>
        <taxon>Ascomycota</taxon>
        <taxon>Saccharomycotina</taxon>
        <taxon>Pichiomycetes</taxon>
        <taxon>Debaryomycetaceae</taxon>
        <taxon>Candida/Lodderomyces clade</taxon>
        <taxon>Candida</taxon>
    </lineage>
</organism>
<sequence length="443" mass="51842">MEVNTKLNGILNNLIKSSYVFDTDIAKLSEIVQLTSGNNENLIESSIIDKILNYKLDTARSTEDERLFRGLLLVVRNVASELDSEYMKVCIDSFHHVDQLLETNWIYKIKQVYWETLANFKRINGSMDQINDLFGWINFDNNNQFIKPIIHFLFRQLSTLDPEITNENLLKVLKLKNNNNILTFIQYTYQHLNFEVIDHDAKLFIHLLYDLITHESFENWINNQSPRVITDWLELTYSELQTKDEWNNYELVALISTNLSIFNKFSTQLTTVNDTEIERIIVVNLDIFSYISKYDIFIQYLKNETDSKFLNNLIKTFKIIHENIKPVTIKDKIAEIKYPNAKLNIVLILSYLTHDNIKIQEKIRELGGLALVLSNCSIDNNNPFIKEYSILCLKYLLNKNPENQKFVAELEAKKTLDDDVLNEVGYEVEIIDGKVAMKKKVDK</sequence>
<comment type="caution">
    <text evidence="8">The sequence shown here is derived from an EMBL/GenBank/DDBJ whole genome shotgun (WGS) entry which is preliminary data.</text>
</comment>
<comment type="function">
    <text evidence="4">May play a role in the regulation of cytokinesis.</text>
</comment>
<keyword evidence="2" id="KW-0132">Cell division</keyword>
<name>A0A9W4U1W9_9ASCO</name>
<evidence type="ECO:0000256" key="5">
    <source>
        <dbReference type="ARBA" id="ARBA00044801"/>
    </source>
</evidence>
<protein>
    <recommendedName>
        <fullName evidence="5">Ataxin-10 homolog</fullName>
    </recommendedName>
    <alternativeName>
        <fullName evidence="6">Copper transport protein 86</fullName>
    </alternativeName>
</protein>
<evidence type="ECO:0000259" key="7">
    <source>
        <dbReference type="Pfam" id="PF09759"/>
    </source>
</evidence>
<dbReference type="AlphaFoldDB" id="A0A9W4U1W9"/>
<dbReference type="Pfam" id="PF09759">
    <property type="entry name" value="Atx10homo_assoc"/>
    <property type="match status" value="1"/>
</dbReference>
<keyword evidence="9" id="KW-1185">Reference proteome</keyword>
<dbReference type="InterPro" id="IPR019156">
    <property type="entry name" value="Ataxin-10_domain"/>
</dbReference>
<evidence type="ECO:0000256" key="6">
    <source>
        <dbReference type="ARBA" id="ARBA00044805"/>
    </source>
</evidence>
<evidence type="ECO:0000313" key="9">
    <source>
        <dbReference type="Proteomes" id="UP001152885"/>
    </source>
</evidence>
<dbReference type="EMBL" id="CANTUO010000005">
    <property type="protein sequence ID" value="CAI5759926.1"/>
    <property type="molecule type" value="Genomic_DNA"/>
</dbReference>
<dbReference type="GO" id="GO:0005829">
    <property type="term" value="C:cytosol"/>
    <property type="evidence" value="ECO:0007669"/>
    <property type="project" value="TreeGrafter"/>
</dbReference>
<gene>
    <name evidence="8" type="ORF">CANVERA_P4438</name>
</gene>
<proteinExistence type="inferred from homology"/>
<feature type="domain" description="Ataxin-10" evidence="7">
    <location>
        <begin position="342"/>
        <end position="437"/>
    </location>
</feature>
<dbReference type="OrthoDB" id="379794at2759"/>